<comment type="caution">
    <text evidence="9">The sequence shown here is derived from an EMBL/GenBank/DDBJ whole genome shotgun (WGS) entry which is preliminary data.</text>
</comment>
<comment type="subcellular location">
    <subcellularLocation>
        <location evidence="1">Cell inner membrane</location>
    </subcellularLocation>
</comment>
<feature type="domain" description="Mce/MlaD" evidence="8">
    <location>
        <begin position="164"/>
        <end position="239"/>
    </location>
</feature>
<proteinExistence type="predicted"/>
<keyword evidence="2" id="KW-1003">Cell membrane</keyword>
<feature type="domain" description="Mce/MlaD" evidence="8">
    <location>
        <begin position="42"/>
        <end position="132"/>
    </location>
</feature>
<dbReference type="AlphaFoldDB" id="A0A2P5T0L1"/>
<dbReference type="GO" id="GO:0005886">
    <property type="term" value="C:plasma membrane"/>
    <property type="evidence" value="ECO:0007669"/>
    <property type="project" value="UniProtKB-SubCell"/>
</dbReference>
<dbReference type="InterPro" id="IPR003399">
    <property type="entry name" value="Mce/MlaD"/>
</dbReference>
<keyword evidence="5 7" id="KW-1133">Transmembrane helix</keyword>
<dbReference type="PANTHER" id="PTHR30462:SF2">
    <property type="entry name" value="INTERMEMBRANE TRANSPORT PROTEIN PQIB"/>
    <property type="match status" value="1"/>
</dbReference>
<dbReference type="Proteomes" id="UP000296153">
    <property type="component" value="Unassembled WGS sequence"/>
</dbReference>
<keyword evidence="3" id="KW-0997">Cell inner membrane</keyword>
<evidence type="ECO:0000256" key="6">
    <source>
        <dbReference type="ARBA" id="ARBA00023136"/>
    </source>
</evidence>
<name>A0A2P5T0L1_9GAMM</name>
<feature type="domain" description="Mce/MlaD" evidence="8">
    <location>
        <begin position="295"/>
        <end position="393"/>
    </location>
</feature>
<dbReference type="OrthoDB" id="9806984at2"/>
<sequence length="549" mass="63091">MEINYKHANLSKIKNRSSIWIFLSVTLFVATWIMIYQLIHLGPEVTLITNNARGIEEERTIIKSHNVNVGLVKKISISKNLNNVEIKVRLNSGMQYLLQKDTIFWVVKPQIKHEGINGLSKVLAGVYIELYPGKNNQYSDKKNKLINRYNLMKEPPTVLPNAKGTRVILESTTSQTLSEGDPVLFHGYRVGTVENIIFNTKNYKTTYQLFIEKPYINLINNKTCFWKNSGISANLSTSNMSIEIGRFNNLFNNSISFDTKSGCFSGKYINNKKLYYLLDNQNDTEKLLQNHYTNYVLLFSSSIRGLKVGAPVEFRGIRIGTVSEVPFLKAIMKQKLNYSYEIPVLIQIEPARFIKILGKNFNLDKLLKKKKVLYGIIKTNNFLSDSHYIDLDFYNNEMITNKSEKILGYKVIPTIDISFDSIQQKIVILLDKINRIPINDIIKESNNTLKEGTKIIKDFNLMINTVKNIMTNPTIKNLPEDMHQAIDNLNILTQELQPGSETYNRTMSNMQTLNQVLNELQSILKILNINSNALIYRTEPDQDPQPKRI</sequence>
<evidence type="ECO:0000256" key="1">
    <source>
        <dbReference type="ARBA" id="ARBA00004533"/>
    </source>
</evidence>
<dbReference type="PANTHER" id="PTHR30462">
    <property type="entry name" value="INTERMEMBRANE TRANSPORT PROTEIN PQIB-RELATED"/>
    <property type="match status" value="1"/>
</dbReference>
<dbReference type="Pfam" id="PF02470">
    <property type="entry name" value="MlaD"/>
    <property type="match status" value="3"/>
</dbReference>
<dbReference type="InterPro" id="IPR051800">
    <property type="entry name" value="PqiA-PqiB_transport"/>
</dbReference>
<protein>
    <submittedName>
        <fullName evidence="9">Paraquat-inducible protein B</fullName>
    </submittedName>
</protein>
<feature type="transmembrane region" description="Helical" evidence="7">
    <location>
        <begin position="20"/>
        <end position="39"/>
    </location>
</feature>
<dbReference type="EMBL" id="PDKT01000001">
    <property type="protein sequence ID" value="PPI88093.1"/>
    <property type="molecule type" value="Genomic_DNA"/>
</dbReference>
<keyword evidence="4 7" id="KW-0812">Transmembrane</keyword>
<evidence type="ECO:0000256" key="7">
    <source>
        <dbReference type="SAM" id="Phobius"/>
    </source>
</evidence>
<dbReference type="NCBIfam" id="NF008070">
    <property type="entry name" value="PRK10807.1"/>
    <property type="match status" value="1"/>
</dbReference>
<evidence type="ECO:0000256" key="4">
    <source>
        <dbReference type="ARBA" id="ARBA00022692"/>
    </source>
</evidence>
<evidence type="ECO:0000256" key="5">
    <source>
        <dbReference type="ARBA" id="ARBA00022989"/>
    </source>
</evidence>
<evidence type="ECO:0000256" key="2">
    <source>
        <dbReference type="ARBA" id="ARBA00022475"/>
    </source>
</evidence>
<evidence type="ECO:0000313" key="10">
    <source>
        <dbReference type="Proteomes" id="UP000296153"/>
    </source>
</evidence>
<dbReference type="RefSeq" id="WP_136130703.1">
    <property type="nucleotide sequence ID" value="NZ_PDKT01000001.1"/>
</dbReference>
<gene>
    <name evidence="9" type="ORF">CRV12_00415</name>
</gene>
<reference evidence="9 10" key="1">
    <citation type="journal article" date="2018" name="Genome Biol. Evol.">
        <title>Cladogenesis and Genomic Streamlining in Extracellular Endosymbionts of Tropical Stink Bugs.</title>
        <authorList>
            <person name="Otero-Bravo A."/>
            <person name="Goffredi S."/>
            <person name="Sabree Z.L."/>
        </authorList>
    </citation>
    <scope>NUCLEOTIDE SEQUENCE [LARGE SCALE GENOMIC DNA]</scope>
    <source>
        <strain evidence="9 10">SoEE</strain>
    </source>
</reference>
<organism evidence="9 10">
    <name type="scientific">Candidatus Pantoea edessiphila</name>
    <dbReference type="NCBI Taxonomy" id="2044610"/>
    <lineage>
        <taxon>Bacteria</taxon>
        <taxon>Pseudomonadati</taxon>
        <taxon>Pseudomonadota</taxon>
        <taxon>Gammaproteobacteria</taxon>
        <taxon>Enterobacterales</taxon>
        <taxon>Erwiniaceae</taxon>
        <taxon>Pantoea</taxon>
    </lineage>
</organism>
<evidence type="ECO:0000256" key="3">
    <source>
        <dbReference type="ARBA" id="ARBA00022519"/>
    </source>
</evidence>
<keyword evidence="6 7" id="KW-0472">Membrane</keyword>
<accession>A0A2P5T0L1</accession>
<evidence type="ECO:0000313" key="9">
    <source>
        <dbReference type="EMBL" id="PPI88093.1"/>
    </source>
</evidence>
<evidence type="ECO:0000259" key="8">
    <source>
        <dbReference type="Pfam" id="PF02470"/>
    </source>
</evidence>